<feature type="compositionally biased region" description="Polar residues" evidence="17">
    <location>
        <begin position="72"/>
        <end position="89"/>
    </location>
</feature>
<feature type="region of interest" description="Disordered" evidence="17">
    <location>
        <begin position="24"/>
        <end position="89"/>
    </location>
</feature>
<comment type="subcellular location">
    <subcellularLocation>
        <location evidence="2">Membrane</location>
        <topology evidence="2">Single-pass membrane protein</topology>
    </subcellularLocation>
    <subcellularLocation>
        <location evidence="16">Plastid</location>
        <location evidence="16">Chloroplast outer membrane</location>
    </subcellularLocation>
</comment>
<protein>
    <recommendedName>
        <fullName evidence="18">AIG1-type G domain-containing protein</fullName>
    </recommendedName>
</protein>
<evidence type="ECO:0000256" key="8">
    <source>
        <dbReference type="ARBA" id="ARBA00022741"/>
    </source>
</evidence>
<evidence type="ECO:0000313" key="20">
    <source>
        <dbReference type="Proteomes" id="UP001300502"/>
    </source>
</evidence>
<evidence type="ECO:0000256" key="10">
    <source>
        <dbReference type="ARBA" id="ARBA00022805"/>
    </source>
</evidence>
<keyword evidence="9" id="KW-0378">Hydrolase</keyword>
<keyword evidence="20" id="KW-1185">Reference proteome</keyword>
<dbReference type="Proteomes" id="UP001300502">
    <property type="component" value="Unassembled WGS sequence"/>
</dbReference>
<keyword evidence="12" id="KW-0653">Protein transport</keyword>
<dbReference type="PROSITE" id="PS51720">
    <property type="entry name" value="G_AIG1"/>
    <property type="match status" value="1"/>
</dbReference>
<dbReference type="Gene3D" id="3.40.50.300">
    <property type="entry name" value="P-loop containing nucleotide triphosphate hydrolases"/>
    <property type="match status" value="1"/>
</dbReference>
<keyword evidence="3" id="KW-0813">Transport</keyword>
<keyword evidence="13" id="KW-1133">Transmembrane helix</keyword>
<dbReference type="GO" id="GO:0046872">
    <property type="term" value="F:metal ion binding"/>
    <property type="evidence" value="ECO:0007669"/>
    <property type="project" value="UniProtKB-KW"/>
</dbReference>
<keyword evidence="5" id="KW-0934">Plastid</keyword>
<evidence type="ECO:0000256" key="2">
    <source>
        <dbReference type="ARBA" id="ARBA00004167"/>
    </source>
</evidence>
<dbReference type="EMBL" id="JANCYU010000001">
    <property type="protein sequence ID" value="KAK4522205.1"/>
    <property type="molecule type" value="Genomic_DNA"/>
</dbReference>
<evidence type="ECO:0000256" key="16">
    <source>
        <dbReference type="ARBA" id="ARBA00024013"/>
    </source>
</evidence>
<keyword evidence="8" id="KW-0547">Nucleotide-binding</keyword>
<dbReference type="InterPro" id="IPR027417">
    <property type="entry name" value="P-loop_NTPase"/>
</dbReference>
<evidence type="ECO:0000256" key="4">
    <source>
        <dbReference type="ARBA" id="ARBA00022528"/>
    </source>
</evidence>
<evidence type="ECO:0000256" key="5">
    <source>
        <dbReference type="ARBA" id="ARBA00022640"/>
    </source>
</evidence>
<keyword evidence="6" id="KW-0812">Transmembrane</keyword>
<evidence type="ECO:0000256" key="12">
    <source>
        <dbReference type="ARBA" id="ARBA00022927"/>
    </source>
</evidence>
<dbReference type="InterPro" id="IPR006703">
    <property type="entry name" value="G_AIG1"/>
</dbReference>
<evidence type="ECO:0000256" key="13">
    <source>
        <dbReference type="ARBA" id="ARBA00022989"/>
    </source>
</evidence>
<feature type="compositionally biased region" description="Basic and acidic residues" evidence="17">
    <location>
        <begin position="60"/>
        <end position="70"/>
    </location>
</feature>
<dbReference type="GO" id="GO:0009707">
    <property type="term" value="C:chloroplast outer membrane"/>
    <property type="evidence" value="ECO:0007669"/>
    <property type="project" value="UniProtKB-SubCell"/>
</dbReference>
<dbReference type="SUPFAM" id="SSF52540">
    <property type="entry name" value="P-loop containing nucleoside triphosphate hydrolases"/>
    <property type="match status" value="1"/>
</dbReference>
<feature type="compositionally biased region" description="Polar residues" evidence="17">
    <location>
        <begin position="31"/>
        <end position="59"/>
    </location>
</feature>
<feature type="region of interest" description="Disordered" evidence="17">
    <location>
        <begin position="390"/>
        <end position="424"/>
    </location>
</feature>
<evidence type="ECO:0000256" key="11">
    <source>
        <dbReference type="ARBA" id="ARBA00022842"/>
    </source>
</evidence>
<dbReference type="GO" id="GO:0005525">
    <property type="term" value="F:GTP binding"/>
    <property type="evidence" value="ECO:0007669"/>
    <property type="project" value="UniProtKB-KW"/>
</dbReference>
<keyword evidence="7" id="KW-0479">Metal-binding</keyword>
<evidence type="ECO:0000256" key="15">
    <source>
        <dbReference type="ARBA" id="ARBA00023136"/>
    </source>
</evidence>
<evidence type="ECO:0000256" key="17">
    <source>
        <dbReference type="SAM" id="MobiDB-lite"/>
    </source>
</evidence>
<evidence type="ECO:0000313" key="19">
    <source>
        <dbReference type="EMBL" id="KAK4522205.1"/>
    </source>
</evidence>
<reference evidence="19 20" key="1">
    <citation type="submission" date="2022-07" db="EMBL/GenBank/DDBJ databases">
        <title>Genome-wide signatures of adaptation to extreme environments.</title>
        <authorList>
            <person name="Cho C.H."/>
            <person name="Yoon H.S."/>
        </authorList>
    </citation>
    <scope>NUCLEOTIDE SEQUENCE [LARGE SCALE GENOMIC DNA]</scope>
    <source>
        <strain evidence="19 20">108.79 E11</strain>
    </source>
</reference>
<keyword evidence="10" id="KW-1002">Plastid outer membrane</keyword>
<keyword evidence="14" id="KW-0342">GTP-binding</keyword>
<dbReference type="PANTHER" id="PTHR10903:SF135">
    <property type="entry name" value="TRANSLOCASE OF CHLOROPLAST 120, CHLOROPLASTIC-RELATED"/>
    <property type="match status" value="1"/>
</dbReference>
<keyword evidence="11" id="KW-0460">Magnesium</keyword>
<dbReference type="AlphaFoldDB" id="A0AAV9I2W7"/>
<evidence type="ECO:0000256" key="1">
    <source>
        <dbReference type="ARBA" id="ARBA00001946"/>
    </source>
</evidence>
<proteinExistence type="predicted"/>
<feature type="domain" description="AIG1-type G" evidence="18">
    <location>
        <begin position="145"/>
        <end position="359"/>
    </location>
</feature>
<comment type="caution">
    <text evidence="19">The sequence shown here is derived from an EMBL/GenBank/DDBJ whole genome shotgun (WGS) entry which is preliminary data.</text>
</comment>
<evidence type="ECO:0000256" key="9">
    <source>
        <dbReference type="ARBA" id="ARBA00022801"/>
    </source>
</evidence>
<evidence type="ECO:0000256" key="6">
    <source>
        <dbReference type="ARBA" id="ARBA00022692"/>
    </source>
</evidence>
<comment type="cofactor">
    <cofactor evidence="1">
        <name>Mg(2+)</name>
        <dbReference type="ChEBI" id="CHEBI:18420"/>
    </cofactor>
</comment>
<sequence length="431" mass="48126">MYSARHSKAEDSDKLSTTITSVINMKKTNEDTLSSSGSSLTNIQTRNSMSEAENPTSVRDSSKGEAKEDDTTNNTTKLSSSFFATPSQEGSNLFSPKMMTEYIPTQSSPLIFEDVGLDVAAFESFSQLPPSAALRLATKAEESTTRSINVLVMGKKGTGKTTLINYLLGQQLGHTDAFQIGTTSVQQVFDKLKATDTSICFIDTPGVDDDSSLENIMEFIRNRPIHAVLFVERLGDSRVSPFSIKLIETVTRKLGPKIWRKVIIVFTCGYVFPPVEYTYEEFIRMRATSIRRMIRSVLDDHELHLPVAVSETSKLCPTNDQGLKILPDGTAWFPALVDMICRRILYGVPYSYPATEQVSWNQTLTKERWLIIGAAILGGFVSRTLFATHDNSQPRQGDKALPNRRKQSNHRSKTSGNATEQKSPFWWPFKF</sequence>
<dbReference type="InterPro" id="IPR045058">
    <property type="entry name" value="GIMA/IAN/Toc"/>
</dbReference>
<dbReference type="Pfam" id="PF04548">
    <property type="entry name" value="AIG1"/>
    <property type="match status" value="1"/>
</dbReference>
<dbReference type="GO" id="GO:0016787">
    <property type="term" value="F:hydrolase activity"/>
    <property type="evidence" value="ECO:0007669"/>
    <property type="project" value="UniProtKB-KW"/>
</dbReference>
<gene>
    <name evidence="19" type="ORF">GAYE_FCTG49G0084</name>
</gene>
<feature type="compositionally biased region" description="Basic residues" evidence="17">
    <location>
        <begin position="402"/>
        <end position="413"/>
    </location>
</feature>
<keyword evidence="15" id="KW-0472">Membrane</keyword>
<evidence type="ECO:0000256" key="3">
    <source>
        <dbReference type="ARBA" id="ARBA00022448"/>
    </source>
</evidence>
<name>A0AAV9I2W7_9RHOD</name>
<keyword evidence="4" id="KW-0150">Chloroplast</keyword>
<evidence type="ECO:0000256" key="14">
    <source>
        <dbReference type="ARBA" id="ARBA00023134"/>
    </source>
</evidence>
<evidence type="ECO:0000259" key="18">
    <source>
        <dbReference type="PROSITE" id="PS51720"/>
    </source>
</evidence>
<accession>A0AAV9I2W7</accession>
<evidence type="ECO:0000256" key="7">
    <source>
        <dbReference type="ARBA" id="ARBA00022723"/>
    </source>
</evidence>
<dbReference type="PANTHER" id="PTHR10903">
    <property type="entry name" value="GTPASE, IMAP FAMILY MEMBER-RELATED"/>
    <property type="match status" value="1"/>
</dbReference>
<organism evidence="19 20">
    <name type="scientific">Galdieria yellowstonensis</name>
    <dbReference type="NCBI Taxonomy" id="3028027"/>
    <lineage>
        <taxon>Eukaryota</taxon>
        <taxon>Rhodophyta</taxon>
        <taxon>Bangiophyceae</taxon>
        <taxon>Galdieriales</taxon>
        <taxon>Galdieriaceae</taxon>
        <taxon>Galdieria</taxon>
    </lineage>
</organism>
<dbReference type="GO" id="GO:0015031">
    <property type="term" value="P:protein transport"/>
    <property type="evidence" value="ECO:0007669"/>
    <property type="project" value="UniProtKB-KW"/>
</dbReference>